<dbReference type="AlphaFoldDB" id="A0A372ZNQ6"/>
<feature type="domain" description="HTH luxR-type" evidence="1">
    <location>
        <begin position="287"/>
        <end position="346"/>
    </location>
</feature>
<proteinExistence type="predicted"/>
<reference evidence="2 3" key="1">
    <citation type="submission" date="2018-08" db="EMBL/GenBank/DDBJ databases">
        <title>Diversity &amp; Physiological Properties of Lignin-Decomposing Actinobacteria from Soil.</title>
        <authorList>
            <person name="Roh S.G."/>
            <person name="Kim S.B."/>
        </authorList>
    </citation>
    <scope>NUCLEOTIDE SEQUENCE [LARGE SCALE GENOMIC DNA]</scope>
    <source>
        <strain evidence="2 3">MMS17-GH009</strain>
    </source>
</reference>
<dbReference type="PANTHER" id="PTHR34293:SF1">
    <property type="entry name" value="HTH-TYPE TRANSCRIPTIONAL REGULATOR TRMBL2"/>
    <property type="match status" value="1"/>
</dbReference>
<keyword evidence="3" id="KW-1185">Reference proteome</keyword>
<accession>A0A372ZNQ6</accession>
<dbReference type="Pfam" id="PF00196">
    <property type="entry name" value="GerE"/>
    <property type="match status" value="1"/>
</dbReference>
<protein>
    <submittedName>
        <fullName evidence="2">LuxR family transcriptional regulator</fullName>
    </submittedName>
</protein>
<dbReference type="InterPro" id="IPR000792">
    <property type="entry name" value="Tscrpt_reg_LuxR_C"/>
</dbReference>
<evidence type="ECO:0000313" key="3">
    <source>
        <dbReference type="Proteomes" id="UP000263377"/>
    </source>
</evidence>
<dbReference type="GO" id="GO:0003677">
    <property type="term" value="F:DNA binding"/>
    <property type="evidence" value="ECO:0007669"/>
    <property type="project" value="InterPro"/>
</dbReference>
<dbReference type="InterPro" id="IPR036388">
    <property type="entry name" value="WH-like_DNA-bd_sf"/>
</dbReference>
<dbReference type="InterPro" id="IPR051797">
    <property type="entry name" value="TrmB-like"/>
</dbReference>
<evidence type="ECO:0000259" key="1">
    <source>
        <dbReference type="PROSITE" id="PS50043"/>
    </source>
</evidence>
<dbReference type="SUPFAM" id="SSF46894">
    <property type="entry name" value="C-terminal effector domain of the bipartite response regulators"/>
    <property type="match status" value="1"/>
</dbReference>
<organism evidence="2 3">
    <name type="scientific">Kitasatospora xanthocidica</name>
    <dbReference type="NCBI Taxonomy" id="83382"/>
    <lineage>
        <taxon>Bacteria</taxon>
        <taxon>Bacillati</taxon>
        <taxon>Actinomycetota</taxon>
        <taxon>Actinomycetes</taxon>
        <taxon>Kitasatosporales</taxon>
        <taxon>Streptomycetaceae</taxon>
        <taxon>Kitasatospora</taxon>
    </lineage>
</organism>
<name>A0A372ZNQ6_9ACTN</name>
<evidence type="ECO:0000313" key="2">
    <source>
        <dbReference type="EMBL" id="RGD57493.1"/>
    </source>
</evidence>
<sequence length="354" mass="37836">MRTAKGEVVVVDDGEIEQYDRIPDNSDIAVYAYIAGNQGSPAKDVAEGVGVAVGEVVHALKALSDFGLVRISADPAGPVVALHPGVAAEKALGAEEKRTRARAHRLEQLRSVFMACPPYYASGDSGEFLLDPPDVQLFIQEEINRATEEVLTVQPGGARSPETLEKVLAPELALLGRGVRRKILYQHSARGTRATQSFASAIVRAGGEVRTLETLPNRMIVIDRRLCLIPHGAGHTGSGTPSDGRSGPPAAAVIRTPSMVGFSRDLFQRLWDAATPFHPGHAPAGEVADELRRAVLHSLALGLTDEAASRRLGISTRTFRRHLAAVMQDLGATSRFQAAVIAIDRGLIDFSLKV</sequence>
<dbReference type="GO" id="GO:0006355">
    <property type="term" value="P:regulation of DNA-templated transcription"/>
    <property type="evidence" value="ECO:0007669"/>
    <property type="project" value="InterPro"/>
</dbReference>
<dbReference type="CDD" id="cd06170">
    <property type="entry name" value="LuxR_C_like"/>
    <property type="match status" value="1"/>
</dbReference>
<comment type="caution">
    <text evidence="2">The sequence shown here is derived from an EMBL/GenBank/DDBJ whole genome shotgun (WGS) entry which is preliminary data.</text>
</comment>
<dbReference type="InterPro" id="IPR016032">
    <property type="entry name" value="Sig_transdc_resp-reg_C-effctor"/>
</dbReference>
<gene>
    <name evidence="2" type="ORF">DR950_06500</name>
</gene>
<dbReference type="EMBL" id="QVIG01000001">
    <property type="protein sequence ID" value="RGD57493.1"/>
    <property type="molecule type" value="Genomic_DNA"/>
</dbReference>
<dbReference type="PANTHER" id="PTHR34293">
    <property type="entry name" value="HTH-TYPE TRANSCRIPTIONAL REGULATOR TRMBL2"/>
    <property type="match status" value="1"/>
</dbReference>
<dbReference type="InterPro" id="IPR036390">
    <property type="entry name" value="WH_DNA-bd_sf"/>
</dbReference>
<dbReference type="SMART" id="SM00421">
    <property type="entry name" value="HTH_LUXR"/>
    <property type="match status" value="1"/>
</dbReference>
<dbReference type="SUPFAM" id="SSF46785">
    <property type="entry name" value="Winged helix' DNA-binding domain"/>
    <property type="match status" value="1"/>
</dbReference>
<dbReference type="PROSITE" id="PS50043">
    <property type="entry name" value="HTH_LUXR_2"/>
    <property type="match status" value="1"/>
</dbReference>
<dbReference type="Proteomes" id="UP000263377">
    <property type="component" value="Unassembled WGS sequence"/>
</dbReference>
<dbReference type="Gene3D" id="1.10.10.10">
    <property type="entry name" value="Winged helix-like DNA-binding domain superfamily/Winged helix DNA-binding domain"/>
    <property type="match status" value="1"/>
</dbReference>